<dbReference type="Proteomes" id="UP001250662">
    <property type="component" value="Unassembled WGS sequence"/>
</dbReference>
<dbReference type="SUPFAM" id="SSF51735">
    <property type="entry name" value="NAD(P)-binding Rossmann-fold domains"/>
    <property type="match status" value="1"/>
</dbReference>
<dbReference type="PANTHER" id="PTHR48079:SF6">
    <property type="entry name" value="NAD(P)-BINDING DOMAIN-CONTAINING PROTEIN-RELATED"/>
    <property type="match status" value="1"/>
</dbReference>
<protein>
    <submittedName>
        <fullName evidence="2">NAD-dependent epimerase/dehydratase family protein</fullName>
    </submittedName>
</protein>
<name>A0ABU3BCD0_9FLAO</name>
<dbReference type="Pfam" id="PF01370">
    <property type="entry name" value="Epimerase"/>
    <property type="match status" value="1"/>
</dbReference>
<dbReference type="RefSeq" id="WP_311386635.1">
    <property type="nucleotide sequence ID" value="NZ_JAVRHU010000001.1"/>
</dbReference>
<organism evidence="2 3">
    <name type="scientific">Croceitalea vernalis</name>
    <dbReference type="NCBI Taxonomy" id="3075599"/>
    <lineage>
        <taxon>Bacteria</taxon>
        <taxon>Pseudomonadati</taxon>
        <taxon>Bacteroidota</taxon>
        <taxon>Flavobacteriia</taxon>
        <taxon>Flavobacteriales</taxon>
        <taxon>Flavobacteriaceae</taxon>
        <taxon>Croceitalea</taxon>
    </lineage>
</organism>
<evidence type="ECO:0000259" key="1">
    <source>
        <dbReference type="Pfam" id="PF01370"/>
    </source>
</evidence>
<accession>A0ABU3BCD0</accession>
<sequence length="337" mass="38290">MILVTGGTGLVGSHLLWNLVQAGHKPRATYRTKKKLASTKKVFSYYDNTNEALFNAIEWVQCDLLDITALEKAFEGISFVYHAAALISFEPKDYQKLLKVNVEGTYNLVNLCIAHNIKKLCYVSSIAAIGDSIGDKPVKESNEWNENSTSGYAVSKHAAEMEVWRASQEGIPSVIVNPGVILGPGFWKSGSGLFFYAAWKESKYYLPNGTGFVSVNDVVSAMVKLMESKVKNERFILVNQNWSYFKLNVLLAKQLNKKTPKKELKIWMLNILWRMDWIKSFVTGSRRKLSKHAVKILGQTQFYDNSKINEFITDYKFEELQKATAHHCSLFLKEQDF</sequence>
<evidence type="ECO:0000313" key="2">
    <source>
        <dbReference type="EMBL" id="MDT0620127.1"/>
    </source>
</evidence>
<gene>
    <name evidence="2" type="ORF">RM520_00740</name>
</gene>
<proteinExistence type="predicted"/>
<dbReference type="PANTHER" id="PTHR48079">
    <property type="entry name" value="PROTEIN YEEZ"/>
    <property type="match status" value="1"/>
</dbReference>
<feature type="domain" description="NAD-dependent epimerase/dehydratase" evidence="1">
    <location>
        <begin position="2"/>
        <end position="234"/>
    </location>
</feature>
<dbReference type="InterPro" id="IPR051783">
    <property type="entry name" value="NAD(P)-dependent_oxidoreduct"/>
</dbReference>
<keyword evidence="3" id="KW-1185">Reference proteome</keyword>
<dbReference type="InterPro" id="IPR036291">
    <property type="entry name" value="NAD(P)-bd_dom_sf"/>
</dbReference>
<comment type="caution">
    <text evidence="2">The sequence shown here is derived from an EMBL/GenBank/DDBJ whole genome shotgun (WGS) entry which is preliminary data.</text>
</comment>
<dbReference type="EMBL" id="JAVRHU010000001">
    <property type="protein sequence ID" value="MDT0620127.1"/>
    <property type="molecule type" value="Genomic_DNA"/>
</dbReference>
<dbReference type="Gene3D" id="3.40.50.720">
    <property type="entry name" value="NAD(P)-binding Rossmann-like Domain"/>
    <property type="match status" value="1"/>
</dbReference>
<dbReference type="InterPro" id="IPR001509">
    <property type="entry name" value="Epimerase_deHydtase"/>
</dbReference>
<reference evidence="2 3" key="1">
    <citation type="submission" date="2023-09" db="EMBL/GenBank/DDBJ databases">
        <authorList>
            <person name="Rey-Velasco X."/>
        </authorList>
    </citation>
    <scope>NUCLEOTIDE SEQUENCE [LARGE SCALE GENOMIC DNA]</scope>
    <source>
        <strain evidence="2 3">P007</strain>
    </source>
</reference>
<evidence type="ECO:0000313" key="3">
    <source>
        <dbReference type="Proteomes" id="UP001250662"/>
    </source>
</evidence>